<evidence type="ECO:0000256" key="5">
    <source>
        <dbReference type="ARBA" id="ARBA00022692"/>
    </source>
</evidence>
<feature type="chain" id="PRO_5035303764" evidence="12">
    <location>
        <begin position="33"/>
        <end position="1147"/>
    </location>
</feature>
<keyword evidence="7 11" id="KW-0798">TonB box</keyword>
<dbReference type="Gene3D" id="2.40.170.20">
    <property type="entry name" value="TonB-dependent receptor, beta-barrel domain"/>
    <property type="match status" value="1"/>
</dbReference>
<keyword evidence="2 10" id="KW-0813">Transport</keyword>
<evidence type="ECO:0000313" key="15">
    <source>
        <dbReference type="Proteomes" id="UP000317624"/>
    </source>
</evidence>
<feature type="domain" description="Secretin/TonB short N-terminal" evidence="13">
    <location>
        <begin position="69"/>
        <end position="120"/>
    </location>
</feature>
<name>A0A558BLM0_9BACT</name>
<gene>
    <name evidence="14" type="ORF">FNT36_23655</name>
</gene>
<dbReference type="RefSeq" id="WP_144852920.1">
    <property type="nucleotide sequence ID" value="NZ_VMRJ01000007.1"/>
</dbReference>
<dbReference type="NCBIfam" id="TIGR04057">
    <property type="entry name" value="SusC_RagA_signa"/>
    <property type="match status" value="1"/>
</dbReference>
<dbReference type="Gene3D" id="3.55.50.30">
    <property type="match status" value="1"/>
</dbReference>
<dbReference type="Pfam" id="PF13715">
    <property type="entry name" value="CarbopepD_reg_2"/>
    <property type="match status" value="1"/>
</dbReference>
<dbReference type="InterPro" id="IPR023997">
    <property type="entry name" value="TonB-dep_OMP_SusC/RagA_CS"/>
</dbReference>
<dbReference type="SUPFAM" id="SSF49464">
    <property type="entry name" value="Carboxypeptidase regulatory domain-like"/>
    <property type="match status" value="1"/>
</dbReference>
<keyword evidence="12" id="KW-0732">Signal</keyword>
<dbReference type="InterPro" id="IPR011662">
    <property type="entry name" value="Secretin/TonB_short_N"/>
</dbReference>
<feature type="signal peptide" evidence="12">
    <location>
        <begin position="1"/>
        <end position="32"/>
    </location>
</feature>
<evidence type="ECO:0000256" key="4">
    <source>
        <dbReference type="ARBA" id="ARBA00022496"/>
    </source>
</evidence>
<evidence type="ECO:0000256" key="12">
    <source>
        <dbReference type="SAM" id="SignalP"/>
    </source>
</evidence>
<evidence type="ECO:0000256" key="11">
    <source>
        <dbReference type="RuleBase" id="RU003357"/>
    </source>
</evidence>
<proteinExistence type="inferred from homology"/>
<dbReference type="GO" id="GO:0006826">
    <property type="term" value="P:iron ion transport"/>
    <property type="evidence" value="ECO:0007669"/>
    <property type="project" value="UniProtKB-KW"/>
</dbReference>
<dbReference type="PROSITE" id="PS52016">
    <property type="entry name" value="TONB_DEPENDENT_REC_3"/>
    <property type="match status" value="1"/>
</dbReference>
<evidence type="ECO:0000256" key="3">
    <source>
        <dbReference type="ARBA" id="ARBA00022452"/>
    </source>
</evidence>
<keyword evidence="3 10" id="KW-1134">Transmembrane beta strand</keyword>
<dbReference type="NCBIfam" id="TIGR04056">
    <property type="entry name" value="OMP_RagA_SusC"/>
    <property type="match status" value="1"/>
</dbReference>
<organism evidence="14 15">
    <name type="scientific">Hymenobacter setariae</name>
    <dbReference type="NCBI Taxonomy" id="2594794"/>
    <lineage>
        <taxon>Bacteria</taxon>
        <taxon>Pseudomonadati</taxon>
        <taxon>Bacteroidota</taxon>
        <taxon>Cytophagia</taxon>
        <taxon>Cytophagales</taxon>
        <taxon>Hymenobacteraceae</taxon>
        <taxon>Hymenobacter</taxon>
    </lineage>
</organism>
<evidence type="ECO:0000256" key="10">
    <source>
        <dbReference type="PROSITE-ProRule" id="PRU01360"/>
    </source>
</evidence>
<dbReference type="InterPro" id="IPR000531">
    <property type="entry name" value="Beta-barrel_TonB"/>
</dbReference>
<dbReference type="SUPFAM" id="SSF56935">
    <property type="entry name" value="Porins"/>
    <property type="match status" value="1"/>
</dbReference>
<dbReference type="SMART" id="SM00965">
    <property type="entry name" value="STN"/>
    <property type="match status" value="1"/>
</dbReference>
<dbReference type="Pfam" id="PF07715">
    <property type="entry name" value="Plug"/>
    <property type="match status" value="1"/>
</dbReference>
<keyword evidence="9 10" id="KW-0998">Cell outer membrane</keyword>
<dbReference type="InterPro" id="IPR039426">
    <property type="entry name" value="TonB-dep_rcpt-like"/>
</dbReference>
<dbReference type="Proteomes" id="UP000317624">
    <property type="component" value="Unassembled WGS sequence"/>
</dbReference>
<dbReference type="AlphaFoldDB" id="A0A558BLM0"/>
<accession>A0A558BLM0</accession>
<evidence type="ECO:0000256" key="6">
    <source>
        <dbReference type="ARBA" id="ARBA00023004"/>
    </source>
</evidence>
<dbReference type="EMBL" id="VMRJ01000007">
    <property type="protein sequence ID" value="TVT37396.1"/>
    <property type="molecule type" value="Genomic_DNA"/>
</dbReference>
<comment type="subcellular location">
    <subcellularLocation>
        <location evidence="1 10">Cell outer membrane</location>
        <topology evidence="1 10">Multi-pass membrane protein</topology>
    </subcellularLocation>
</comment>
<reference evidence="14 15" key="1">
    <citation type="submission" date="2019-07" db="EMBL/GenBank/DDBJ databases">
        <title>Hymenobacter sp. straun FUR1 Genome sequencing and assembly.</title>
        <authorList>
            <person name="Chhetri G."/>
        </authorList>
    </citation>
    <scope>NUCLEOTIDE SEQUENCE [LARGE SCALE GENOMIC DNA]</scope>
    <source>
        <strain evidence="14 15">Fur1</strain>
    </source>
</reference>
<comment type="similarity">
    <text evidence="10 11">Belongs to the TonB-dependent receptor family.</text>
</comment>
<evidence type="ECO:0000313" key="14">
    <source>
        <dbReference type="EMBL" id="TVT37396.1"/>
    </source>
</evidence>
<keyword evidence="4" id="KW-0406">Ion transport</keyword>
<dbReference type="GO" id="GO:0009279">
    <property type="term" value="C:cell outer membrane"/>
    <property type="evidence" value="ECO:0007669"/>
    <property type="project" value="UniProtKB-SubCell"/>
</dbReference>
<keyword evidence="5 10" id="KW-0812">Transmembrane</keyword>
<dbReference type="Gene3D" id="2.170.130.10">
    <property type="entry name" value="TonB-dependent receptor, plug domain"/>
    <property type="match status" value="1"/>
</dbReference>
<comment type="caution">
    <text evidence="14">The sequence shown here is derived from an EMBL/GenBank/DDBJ whole genome shotgun (WGS) entry which is preliminary data.</text>
</comment>
<dbReference type="InterPro" id="IPR012910">
    <property type="entry name" value="Plug_dom"/>
</dbReference>
<evidence type="ECO:0000256" key="9">
    <source>
        <dbReference type="ARBA" id="ARBA00023237"/>
    </source>
</evidence>
<evidence type="ECO:0000256" key="1">
    <source>
        <dbReference type="ARBA" id="ARBA00004571"/>
    </source>
</evidence>
<dbReference type="Pfam" id="PF00593">
    <property type="entry name" value="TonB_dep_Rec_b-barrel"/>
    <property type="match status" value="1"/>
</dbReference>
<dbReference type="OrthoDB" id="9816550at2"/>
<protein>
    <submittedName>
        <fullName evidence="14">TonB-dependent receptor</fullName>
    </submittedName>
</protein>
<evidence type="ECO:0000259" key="13">
    <source>
        <dbReference type="SMART" id="SM00965"/>
    </source>
</evidence>
<dbReference type="Pfam" id="PF07660">
    <property type="entry name" value="STN"/>
    <property type="match status" value="1"/>
</dbReference>
<sequence length="1147" mass="122627">MKNGLLSQRPLWRPASVLALNLLLAAPLASTAATRAAASQITLDRKITLRAEAQTIESVLDRLEQQLDVRFVYSPTLIGADRRVTLQAANKPLMQVLDELLAPRRIQYEIRKNRIILSQAKKATAANVPVSGRVTDSKGDGIPGVTVLVRGTTIGATTDAEGRFNLSAPEGSTLVFSSVGYTAQEVPLTGTTTGLAISLKESAKDLGEIVVVGYGTQERQSVTGAVASVSGRQIAAQPVPDAAQAIQGRAAGVQVVSNSGAPGGAGGTSIRVRGITSSGNNSPLYVVDGFPLPAATDGNGNATGTEINTINPNDIETIDVLKDAASTAIYGLRAANGVVIITTKRGKAGVSNVSFDGYVGQQRVWRQIPMLNAEQFATLNNEARTNGGLALIPKYANPASLGAGTNWLDAIFRPARIQNYAVSATGGSEKARYAVSAGFFQQDGTIINNDFKRFTLRANGDVALSKRFRIGNTLAVTHQEEHALNNNNNEFSGVIQLALQAPPTAPVYNADGSFYEFTSADNYGEENPVTAARRPSIKNTTNRVTATFFAELEPFKGLRLRTNVGTDLQFYQGDSFFPSIVGSSKYPASQASLNSNSNYNPSYLIENTATYSNVFAEKHSLTVLVGQSAQQFNYSFLGATRVGYSRNDLQVINQGPINALISNSGGNGYSRLLSYFARVNYEFAGKYLFSAIGRFDGSSAFSQENAIGFFPGVSAGWRISEEDFLKDNASISNLKLRFGYGKVGNPLNAGTFQYLSTINSSNFANNGVPGTAYVFGGGTQNVNTGAAPTRLRNNNLVWENNIQYNVGVDLGLFKDRVQASVDLYTRKSPNLIASVPVSTVSGTIENINQNAASSVNRGIDLSITSANFVSNDNGFTWTTTLNLSAYRNNLESLGNGTPYFGQSTRGGASVVRYAAGSPFGSFYGYVADGLFQTQDELAALNAKSPTGSYQFAGTAPGDIKFRDLNGDGVVNAQDQTYIGNPNPSFTYGLNNTLSFKGFDLNVFLQGSQGNDVYNLNRYYTEGGIYGSSNAGAIALERWTGPNTSNYVPRAVAGDPNQNLRISSHYVENGSYMRIKLLTLGYNLPKELFSRLAAVQRVRVYVSAQNLATFTKYKGFDPELGNQGGSFGVDRGIYPQARVLLAGLNIGF</sequence>
<keyword evidence="15" id="KW-1185">Reference proteome</keyword>
<evidence type="ECO:0000256" key="7">
    <source>
        <dbReference type="ARBA" id="ARBA00023077"/>
    </source>
</evidence>
<evidence type="ECO:0000256" key="2">
    <source>
        <dbReference type="ARBA" id="ARBA00022448"/>
    </source>
</evidence>
<evidence type="ECO:0000256" key="8">
    <source>
        <dbReference type="ARBA" id="ARBA00023136"/>
    </source>
</evidence>
<keyword evidence="8 10" id="KW-0472">Membrane</keyword>
<keyword evidence="14" id="KW-0675">Receptor</keyword>
<dbReference type="InterPro" id="IPR037066">
    <property type="entry name" value="Plug_dom_sf"/>
</dbReference>
<keyword evidence="6" id="KW-0408">Iron</keyword>
<dbReference type="InterPro" id="IPR008969">
    <property type="entry name" value="CarboxyPept-like_regulatory"/>
</dbReference>
<dbReference type="InterPro" id="IPR023996">
    <property type="entry name" value="TonB-dep_OMP_SusC/RagA"/>
</dbReference>
<dbReference type="InterPro" id="IPR036942">
    <property type="entry name" value="Beta-barrel_TonB_sf"/>
</dbReference>
<dbReference type="Gene3D" id="2.60.40.1120">
    <property type="entry name" value="Carboxypeptidase-like, regulatory domain"/>
    <property type="match status" value="1"/>
</dbReference>
<keyword evidence="4" id="KW-0410">Iron transport</keyword>